<comment type="caution">
    <text evidence="1">The sequence shown here is derived from an EMBL/GenBank/DDBJ whole genome shotgun (WGS) entry which is preliminary data.</text>
</comment>
<accession>A0A480AVK8</accession>
<sequence length="331" mass="36080">MIEVDDPAPSVASAPGRSCPLHYRYRPEDFAIDAPEHLRALDVLYVVGGLYGNPLALDRVLELFDRERGRKRLVFNGDFHWFDADPEVFAQVQRGVLAHEALRGNVETELADPNADADAGCGCAYPDWVGDGVVERSNRILARLRTAADASQRAALAALPMCQRADVGPLRLGIVHGDATSLAGWGFAQEHLRAAEHRAEVARWLDRAGVDAFACTHTCLPVFQAVPRVQGRHARWILNNGAAGMPNFRDDAAGLLTRIAVAPSDKAHRRFGVELGGGVVAEAIAIDIDLPRWRSGFEAVWPEGSDAHASYFDRIVRGPEYAVADAVRPLE</sequence>
<dbReference type="AlphaFoldDB" id="A0A480AVK8"/>
<evidence type="ECO:0008006" key="3">
    <source>
        <dbReference type="Google" id="ProtNLM"/>
    </source>
</evidence>
<reference evidence="2" key="1">
    <citation type="submission" date="2019-03" db="EMBL/GenBank/DDBJ databases">
        <title>Aquabacterium pictum sp.nov., the first bacteriochlorophyll a-containing freshwater bacterium in the genus Aquabacterium of the class Betaproteobacteria.</title>
        <authorList>
            <person name="Hirose S."/>
            <person name="Tank M."/>
            <person name="Hara E."/>
            <person name="Tamaki H."/>
            <person name="Takaichi S."/>
            <person name="Haruta S."/>
            <person name="Hanada S."/>
        </authorList>
    </citation>
    <scope>NUCLEOTIDE SEQUENCE [LARGE SCALE GENOMIC DNA]</scope>
    <source>
        <strain evidence="2">W35</strain>
    </source>
</reference>
<keyword evidence="2" id="KW-1185">Reference proteome</keyword>
<dbReference type="Gene3D" id="3.60.21.10">
    <property type="match status" value="1"/>
</dbReference>
<protein>
    <recommendedName>
        <fullName evidence="3">Calcineurin-like phosphoesterase domain-containing protein</fullName>
    </recommendedName>
</protein>
<evidence type="ECO:0000313" key="2">
    <source>
        <dbReference type="Proteomes" id="UP000301751"/>
    </source>
</evidence>
<name>A0A480AVK8_9BURK</name>
<dbReference type="EMBL" id="BJCL01000003">
    <property type="protein sequence ID" value="GCL62818.1"/>
    <property type="molecule type" value="Genomic_DNA"/>
</dbReference>
<evidence type="ECO:0000313" key="1">
    <source>
        <dbReference type="EMBL" id="GCL62818.1"/>
    </source>
</evidence>
<dbReference type="InterPro" id="IPR029052">
    <property type="entry name" value="Metallo-depent_PP-like"/>
</dbReference>
<gene>
    <name evidence="1" type="ORF">AQPW35_18990</name>
</gene>
<dbReference type="RefSeq" id="WP_228027026.1">
    <property type="nucleotide sequence ID" value="NZ_BJCL01000003.1"/>
</dbReference>
<organism evidence="1 2">
    <name type="scientific">Pseudaquabacterium pictum</name>
    <dbReference type="NCBI Taxonomy" id="2315236"/>
    <lineage>
        <taxon>Bacteria</taxon>
        <taxon>Pseudomonadati</taxon>
        <taxon>Pseudomonadota</taxon>
        <taxon>Betaproteobacteria</taxon>
        <taxon>Burkholderiales</taxon>
        <taxon>Sphaerotilaceae</taxon>
        <taxon>Pseudaquabacterium</taxon>
    </lineage>
</organism>
<dbReference type="Proteomes" id="UP000301751">
    <property type="component" value="Unassembled WGS sequence"/>
</dbReference>
<proteinExistence type="predicted"/>
<dbReference type="SUPFAM" id="SSF56300">
    <property type="entry name" value="Metallo-dependent phosphatases"/>
    <property type="match status" value="1"/>
</dbReference>